<reference evidence="12 13" key="1">
    <citation type="journal article" date="2015" name="PLoS ONE">
        <title>Genome Sequence of Bacillus endophyticus and Analysis of Its Companion Mechanism in the Ketogulonigenium vulgare-Bacillus Strain Consortium.</title>
        <authorList>
            <person name="Jia N."/>
            <person name="Du J."/>
            <person name="Ding M.Z."/>
            <person name="Gao F."/>
            <person name="Yuan Y.J."/>
        </authorList>
    </citation>
    <scope>NUCLEOTIDE SEQUENCE [LARGE SCALE GENOMIC DNA]</scope>
    <source>
        <strain evidence="12 13">Hbe603</strain>
    </source>
</reference>
<dbReference type="SUPFAM" id="SSF54534">
    <property type="entry name" value="FKBP-like"/>
    <property type="match status" value="1"/>
</dbReference>
<dbReference type="PANTHER" id="PTHR47245:SF1">
    <property type="entry name" value="FOLDASE PROTEIN PRSA"/>
    <property type="match status" value="1"/>
</dbReference>
<keyword evidence="13" id="KW-1185">Reference proteome</keyword>
<evidence type="ECO:0000313" key="13">
    <source>
        <dbReference type="Proteomes" id="UP000036202"/>
    </source>
</evidence>
<evidence type="ECO:0000313" key="12">
    <source>
        <dbReference type="EMBL" id="AKO91244.1"/>
    </source>
</evidence>
<keyword evidence="10 11" id="KW-0449">Lipoprotein</keyword>
<keyword evidence="7 11" id="KW-0472">Membrane</keyword>
<organism evidence="12 13">
    <name type="scientific">Priestia filamentosa</name>
    <dbReference type="NCBI Taxonomy" id="1402861"/>
    <lineage>
        <taxon>Bacteria</taxon>
        <taxon>Bacillati</taxon>
        <taxon>Bacillota</taxon>
        <taxon>Bacilli</taxon>
        <taxon>Bacillales</taxon>
        <taxon>Bacillaceae</taxon>
        <taxon>Priestia</taxon>
    </lineage>
</organism>
<dbReference type="Gene3D" id="3.10.50.40">
    <property type="match status" value="1"/>
</dbReference>
<dbReference type="SUPFAM" id="SSF109998">
    <property type="entry name" value="Triger factor/SurA peptide-binding domain-like"/>
    <property type="match status" value="1"/>
</dbReference>
<protein>
    <recommendedName>
        <fullName evidence="11">Foldase protein PrsA</fullName>
        <ecNumber evidence="11">5.2.1.8</ecNumber>
    </recommendedName>
</protein>
<dbReference type="GO" id="GO:0005886">
    <property type="term" value="C:plasma membrane"/>
    <property type="evidence" value="ECO:0007669"/>
    <property type="project" value="UniProtKB-SubCell"/>
</dbReference>
<comment type="similarity">
    <text evidence="3 11">Belongs to the PrsA family.</text>
</comment>
<dbReference type="GO" id="GO:0006457">
    <property type="term" value="P:protein folding"/>
    <property type="evidence" value="ECO:0007669"/>
    <property type="project" value="UniProtKB-UniRule"/>
</dbReference>
<evidence type="ECO:0000256" key="3">
    <source>
        <dbReference type="ARBA" id="ARBA00006071"/>
    </source>
</evidence>
<evidence type="ECO:0000256" key="5">
    <source>
        <dbReference type="ARBA" id="ARBA00022729"/>
    </source>
</evidence>
<dbReference type="PROSITE" id="PS51257">
    <property type="entry name" value="PROKAR_LIPOPROTEIN"/>
    <property type="match status" value="1"/>
</dbReference>
<dbReference type="InterPro" id="IPR027304">
    <property type="entry name" value="Trigger_fact/SurA_dom_sf"/>
</dbReference>
<keyword evidence="5 11" id="KW-0732">Signal</keyword>
<evidence type="ECO:0000256" key="4">
    <source>
        <dbReference type="ARBA" id="ARBA00022475"/>
    </source>
</evidence>
<accession>A0A0H4KG37</accession>
<accession>A0A1X7FGY6</accession>
<dbReference type="InterPro" id="IPR000297">
    <property type="entry name" value="PPIase_PpiC"/>
</dbReference>
<dbReference type="PROSITE" id="PS50198">
    <property type="entry name" value="PPIC_PPIASE_2"/>
    <property type="match status" value="1"/>
</dbReference>
<dbReference type="PANTHER" id="PTHR47245">
    <property type="entry name" value="PEPTIDYLPROLYL ISOMERASE"/>
    <property type="match status" value="1"/>
</dbReference>
<keyword evidence="4 11" id="KW-1003">Cell membrane</keyword>
<name>A0A1X7FGY6_9BACI</name>
<evidence type="ECO:0000256" key="11">
    <source>
        <dbReference type="HAMAP-Rule" id="MF_01145"/>
    </source>
</evidence>
<dbReference type="HAMAP" id="MF_01145">
    <property type="entry name" value="Foldase_PrsA"/>
    <property type="match status" value="1"/>
</dbReference>
<dbReference type="Proteomes" id="UP000036202">
    <property type="component" value="Chromosome"/>
</dbReference>
<dbReference type="EC" id="5.2.1.8" evidence="11"/>
<evidence type="ECO:0000256" key="6">
    <source>
        <dbReference type="ARBA" id="ARBA00023110"/>
    </source>
</evidence>
<sequence length="292" mass="32409">MKKSFVALTAAATILGLAACSNDGNSADSKTIVETDAGNITQNDLYEMMKDQVGDQAIRELVDEKVLSSKFKVSKKEIDNEIETLKDSYGAQSVETAMSENGEKTFRNAVKINLLRKKAATADIKVTDKELKEAYKAKKPELKASHILVKDEKTAQEVEKKLKDGEDFAKLAKEYSQDGSAQSGGDLGYFKSGQMVAEFEEAAQKLKVGEISDPVKTQYGYHIIKLTDKKEVPSFDKMKDELEQEVKLSKIDESDMENAVNKILKEENVEVKDKDLKDAINLEDSSSKESEK</sequence>
<comment type="function">
    <text evidence="11">Plays a major role in protein secretion by helping the post-translocational extracellular folding of several secreted proteins.</text>
</comment>
<evidence type="ECO:0000256" key="1">
    <source>
        <dbReference type="ARBA" id="ARBA00000971"/>
    </source>
</evidence>
<keyword evidence="8 11" id="KW-0564">Palmitate</keyword>
<comment type="subcellular location">
    <subcellularLocation>
        <location evidence="2 11">Cell membrane</location>
        <topology evidence="2 11">Lipid-anchor</topology>
    </subcellularLocation>
</comment>
<proteinExistence type="inferred from homology"/>
<dbReference type="PROSITE" id="PS01096">
    <property type="entry name" value="PPIC_PPIASE_1"/>
    <property type="match status" value="1"/>
</dbReference>
<dbReference type="Pfam" id="PF00639">
    <property type="entry name" value="Rotamase"/>
    <property type="match status" value="1"/>
</dbReference>
<keyword evidence="6 11" id="KW-0697">Rotamase</keyword>
<evidence type="ECO:0000256" key="10">
    <source>
        <dbReference type="ARBA" id="ARBA00023288"/>
    </source>
</evidence>
<dbReference type="AlphaFoldDB" id="A0A1X7FGY6"/>
<keyword evidence="9 11" id="KW-0413">Isomerase</keyword>
<dbReference type="InterPro" id="IPR046357">
    <property type="entry name" value="PPIase_dom_sf"/>
</dbReference>
<comment type="catalytic activity">
    <reaction evidence="1 11">
        <text>[protein]-peptidylproline (omega=180) = [protein]-peptidylproline (omega=0)</text>
        <dbReference type="Rhea" id="RHEA:16237"/>
        <dbReference type="Rhea" id="RHEA-COMP:10747"/>
        <dbReference type="Rhea" id="RHEA-COMP:10748"/>
        <dbReference type="ChEBI" id="CHEBI:83833"/>
        <dbReference type="ChEBI" id="CHEBI:83834"/>
        <dbReference type="EC" id="5.2.1.8"/>
    </reaction>
</comment>
<dbReference type="KEGG" id="beo:BEH_03435"/>
<dbReference type="GeneID" id="93702728"/>
<evidence type="ECO:0000256" key="7">
    <source>
        <dbReference type="ARBA" id="ARBA00023136"/>
    </source>
</evidence>
<dbReference type="EMBL" id="CP011974">
    <property type="protein sequence ID" value="AKO91244.1"/>
    <property type="molecule type" value="Genomic_DNA"/>
</dbReference>
<evidence type="ECO:0000256" key="9">
    <source>
        <dbReference type="ARBA" id="ARBA00023235"/>
    </source>
</evidence>
<dbReference type="RefSeq" id="WP_019393917.1">
    <property type="nucleotide sequence ID" value="NZ_ALIM01000032.1"/>
</dbReference>
<dbReference type="PATRIC" id="fig|135735.6.peg.639"/>
<evidence type="ECO:0000256" key="2">
    <source>
        <dbReference type="ARBA" id="ARBA00004193"/>
    </source>
</evidence>
<dbReference type="GO" id="GO:0003755">
    <property type="term" value="F:peptidyl-prolyl cis-trans isomerase activity"/>
    <property type="evidence" value="ECO:0007669"/>
    <property type="project" value="UniProtKB-UniRule"/>
</dbReference>
<dbReference type="InterPro" id="IPR023059">
    <property type="entry name" value="Foldase_PrsA"/>
</dbReference>
<gene>
    <name evidence="11 12" type="primary">prsA</name>
    <name evidence="12" type="ORF">BEH_03435</name>
</gene>
<evidence type="ECO:0000256" key="8">
    <source>
        <dbReference type="ARBA" id="ARBA00023139"/>
    </source>
</evidence>
<reference evidence="13" key="2">
    <citation type="submission" date="2015-06" db="EMBL/GenBank/DDBJ databases">
        <title>Genome Sequence of Bacillus endophyticus and Analysis of its Companion Mechanism in the Ketogulonigenium vulgare-Bacillus strain Consortium.</title>
        <authorList>
            <person name="Jia N."/>
            <person name="Du J."/>
            <person name="Ding M.-Z."/>
            <person name="Gao F."/>
            <person name="Yuan Y.-J."/>
        </authorList>
    </citation>
    <scope>NUCLEOTIDE SEQUENCE [LARGE SCALE GENOMIC DNA]</scope>
    <source>
        <strain evidence="13">Hbe603</strain>
    </source>
</reference>
<dbReference type="InterPro" id="IPR050245">
    <property type="entry name" value="PrsA_foldase"/>
</dbReference>
<dbReference type="InterPro" id="IPR023058">
    <property type="entry name" value="PPIase_PpiC_CS"/>
</dbReference>
<dbReference type="OrthoDB" id="14196at2"/>